<evidence type="ECO:0000259" key="2">
    <source>
        <dbReference type="PROSITE" id="PS51175"/>
    </source>
</evidence>
<dbReference type="InterPro" id="IPR017853">
    <property type="entry name" value="GH"/>
</dbReference>
<comment type="caution">
    <text evidence="3">The sequence shown here is derived from an EMBL/GenBank/DDBJ whole genome shotgun (WGS) entry which is preliminary data.</text>
</comment>
<dbReference type="PANTHER" id="PTHR34154">
    <property type="entry name" value="ALKALI-SENSITIVE LINKAGE PROTEIN 1"/>
    <property type="match status" value="1"/>
</dbReference>
<gene>
    <name evidence="3" type="ORF">F9817_02875</name>
</gene>
<dbReference type="Pfam" id="PF03422">
    <property type="entry name" value="CBM_6"/>
    <property type="match status" value="1"/>
</dbReference>
<dbReference type="Proteomes" id="UP000462621">
    <property type="component" value="Unassembled WGS sequence"/>
</dbReference>
<dbReference type="SUPFAM" id="SSF51445">
    <property type="entry name" value="(Trans)glycosidases"/>
    <property type="match status" value="1"/>
</dbReference>
<name>A0A7X4LI27_9VIBR</name>
<dbReference type="InterPro" id="IPR008979">
    <property type="entry name" value="Galactose-bd-like_sf"/>
</dbReference>
<dbReference type="AlphaFoldDB" id="A0A7X4LI27"/>
<dbReference type="PANTHER" id="PTHR34154:SF3">
    <property type="entry name" value="ALKALI-SENSITIVE LINKAGE PROTEIN 1"/>
    <property type="match status" value="1"/>
</dbReference>
<dbReference type="PROSITE" id="PS51175">
    <property type="entry name" value="CBM6"/>
    <property type="match status" value="1"/>
</dbReference>
<dbReference type="Pfam" id="PF11790">
    <property type="entry name" value="Glyco_hydro_cc"/>
    <property type="match status" value="1"/>
</dbReference>
<dbReference type="EMBL" id="WEKT01000003">
    <property type="protein sequence ID" value="MZI92150.1"/>
    <property type="molecule type" value="Genomic_DNA"/>
</dbReference>
<feature type="chain" id="PRO_5030559270" evidence="1">
    <location>
        <begin position="25"/>
        <end position="416"/>
    </location>
</feature>
<keyword evidence="1" id="KW-0732">Signal</keyword>
<dbReference type="SUPFAM" id="SSF49785">
    <property type="entry name" value="Galactose-binding domain-like"/>
    <property type="match status" value="1"/>
</dbReference>
<evidence type="ECO:0000313" key="3">
    <source>
        <dbReference type="EMBL" id="MZI92150.1"/>
    </source>
</evidence>
<evidence type="ECO:0000313" key="4">
    <source>
        <dbReference type="Proteomes" id="UP000462621"/>
    </source>
</evidence>
<protein>
    <submittedName>
        <fullName evidence="3">Carbohydrate-binding protein</fullName>
    </submittedName>
</protein>
<dbReference type="Gene3D" id="2.60.120.260">
    <property type="entry name" value="Galactose-binding domain-like"/>
    <property type="match status" value="1"/>
</dbReference>
<dbReference type="GO" id="GO:0030246">
    <property type="term" value="F:carbohydrate binding"/>
    <property type="evidence" value="ECO:0007669"/>
    <property type="project" value="InterPro"/>
</dbReference>
<dbReference type="Gene3D" id="3.20.20.80">
    <property type="entry name" value="Glycosidases"/>
    <property type="match status" value="1"/>
</dbReference>
<evidence type="ECO:0000256" key="1">
    <source>
        <dbReference type="SAM" id="SignalP"/>
    </source>
</evidence>
<dbReference type="GO" id="GO:0071966">
    <property type="term" value="P:fungal-type cell wall polysaccharide metabolic process"/>
    <property type="evidence" value="ECO:0007669"/>
    <property type="project" value="TreeGrafter"/>
</dbReference>
<sequence>MFFRTTPLLYCSFLVGLFSSSAFADTISDKRGLAYANTQAADLAAMSGHIAWWYNWSAEPEDTVGDDYTQYGVEYVPMAVNANFDEDALRSYLTNHPEVKYLLAFNEPNFTDQANLTPQEAADAWPTLESIADDFDLKLVAPAVNYSPGDVDIPGTDNDGSPYEYLDAFFDDCSDCRVDYIAVHSYMATTDSFEAYVKKFNTRYNKPVWVTEWNYSDSGNETLENQMDYMADTVRWMEQQDYVFRYAWFIGRTSGGASASPYVDILSSDYGSWSALGSLYKGIPGSNYYAPLPGTLQAEHAYTMTGMHHRATTDSDGNPVVQLFSDQDETEQAMTYQVQSSSDKTYSMSVSYAASSNAQISIQVDSDSSQSLFLPNTGGVYFWETATTSLYLSSGTHTITIKSTSGQPGFDWFKFE</sequence>
<dbReference type="InterPro" id="IPR053183">
    <property type="entry name" value="ASL1"/>
</dbReference>
<proteinExistence type="predicted"/>
<feature type="domain" description="CBM6" evidence="2">
    <location>
        <begin position="294"/>
        <end position="416"/>
    </location>
</feature>
<organism evidence="3 4">
    <name type="scientific">Vibrio eleionomae</name>
    <dbReference type="NCBI Taxonomy" id="2653505"/>
    <lineage>
        <taxon>Bacteria</taxon>
        <taxon>Pseudomonadati</taxon>
        <taxon>Pseudomonadota</taxon>
        <taxon>Gammaproteobacteria</taxon>
        <taxon>Vibrionales</taxon>
        <taxon>Vibrionaceae</taxon>
        <taxon>Vibrio</taxon>
    </lineage>
</organism>
<dbReference type="InterPro" id="IPR005084">
    <property type="entry name" value="CBM6"/>
</dbReference>
<dbReference type="RefSeq" id="WP_161153458.1">
    <property type="nucleotide sequence ID" value="NZ_WEKT01000003.1"/>
</dbReference>
<reference evidence="3 4" key="1">
    <citation type="submission" date="2019-10" db="EMBL/GenBank/DDBJ databases">
        <title>Vibrio sp. nov. isolated from a shrimp pond.</title>
        <authorList>
            <person name="Gomez-Gil B."/>
            <person name="Enciso-Ibarra J."/>
            <person name="Enciso-Ibarra K."/>
            <person name="Bolan-Mejia C."/>
        </authorList>
    </citation>
    <scope>NUCLEOTIDE SEQUENCE [LARGE SCALE GENOMIC DNA]</scope>
    <source>
        <strain evidence="3 4">CAIM 722</strain>
    </source>
</reference>
<dbReference type="InterPro" id="IPR024655">
    <property type="entry name" value="Asl1_glyco_hydro_catalytic"/>
</dbReference>
<accession>A0A7X4LI27</accession>
<feature type="signal peptide" evidence="1">
    <location>
        <begin position="1"/>
        <end position="24"/>
    </location>
</feature>
<keyword evidence="4" id="KW-1185">Reference proteome</keyword>